<comment type="caution">
    <text evidence="2">The sequence shown here is derived from an EMBL/GenBank/DDBJ whole genome shotgun (WGS) entry which is preliminary data.</text>
</comment>
<dbReference type="EMBL" id="JACERJ010000006">
    <property type="protein sequence ID" value="MBA5204530.1"/>
    <property type="molecule type" value="Genomic_DNA"/>
</dbReference>
<feature type="domain" description="Abortive phage infection protein C-terminal" evidence="1">
    <location>
        <begin position="255"/>
        <end position="420"/>
    </location>
</feature>
<dbReference type="RefSeq" id="WP_181845378.1">
    <property type="nucleotide sequence ID" value="NZ_JACERJ010000006.1"/>
</dbReference>
<dbReference type="AlphaFoldDB" id="A0AAW3SXU5"/>
<organism evidence="2 3">
    <name type="scientific">Pectobacterium aroidearum</name>
    <dbReference type="NCBI Taxonomy" id="1201031"/>
    <lineage>
        <taxon>Bacteria</taxon>
        <taxon>Pseudomonadati</taxon>
        <taxon>Pseudomonadota</taxon>
        <taxon>Gammaproteobacteria</taxon>
        <taxon>Enterobacterales</taxon>
        <taxon>Pectobacteriaceae</taxon>
        <taxon>Pectobacterium</taxon>
    </lineage>
</organism>
<dbReference type="Pfam" id="PF10592">
    <property type="entry name" value="AIPR"/>
    <property type="match status" value="1"/>
</dbReference>
<gene>
    <name evidence="2" type="ORF">H2Y57_12675</name>
</gene>
<evidence type="ECO:0000313" key="3">
    <source>
        <dbReference type="Proteomes" id="UP000557749"/>
    </source>
</evidence>
<evidence type="ECO:0000259" key="1">
    <source>
        <dbReference type="Pfam" id="PF10592"/>
    </source>
</evidence>
<name>A0AAW3SXU5_9GAMM</name>
<reference evidence="2 3" key="1">
    <citation type="submission" date="2020-07" db="EMBL/GenBank/DDBJ databases">
        <title>Characterization of Pectobacterium aroidearum strains causing soft rot on Amorphophallus konjac.</title>
        <authorList>
            <person name="Xie H."/>
        </authorList>
    </citation>
    <scope>NUCLEOTIDE SEQUENCE [LARGE SCALE GENOMIC DNA]</scope>
    <source>
        <strain evidence="2 3">MY7</strain>
    </source>
</reference>
<dbReference type="InterPro" id="IPR018891">
    <property type="entry name" value="AIPR_C"/>
</dbReference>
<evidence type="ECO:0000313" key="2">
    <source>
        <dbReference type="EMBL" id="MBA5204530.1"/>
    </source>
</evidence>
<proteinExistence type="predicted"/>
<dbReference type="Proteomes" id="UP000557749">
    <property type="component" value="Unassembled WGS sequence"/>
</dbReference>
<protein>
    <submittedName>
        <fullName evidence="2">AIPR family protein</fullName>
    </submittedName>
</protein>
<accession>A0AAW3SXU5</accession>
<sequence length="595" mass="68382">MKYKTYVNILDQIIKEAPSKFSKYRCEGFDTEKINQARSRASIHLFLKVSFGLLDFEERERVITDGAYDGGIDGYYIDQDTKCLYLLQAKFRTNETNFEQKEITLEELLSMDVNRILEGEIFDEHGNEYNGKIKQLQREVSQIDDIARYAYKVIVLANLSGISPTKLRLLSGGYPVDVFDAIKTYENLVFPVISGTYFTASDISIPIDLSNKNAGAKISYTVNTKVSECEITALFVPTIELAKMMKKYKNSILKFNPRSYLELEGKKVNSSIRETILSKDTNEFALYNNGITMLSDETYINEKIGQKNRAQLRVKNPQIINGGQTTYTLSRIYEENKDGDLESIFGGKEVLLKVITLIGNSNDEGKLNLIDDISNATNQQTPVINADRFANESFHKIIQKKIFDRYGILYERKRGEFSDGILSGYIDGSILVERNQFFRIYYSANGYINLGSQKKLFQQNRFPNFDINNDDSLDRFYVGYYVFNQLLKDKNPNIRLQKDTYAKIYVYNQLFLKQGLDIEPSVISKNLSILDGMWLNFIEHIKLKTTIGNKAFVDKTTGEARTIFSENRLYRSGHFEKVVVNYFNKIFNVSISLSN</sequence>